<feature type="binding site" evidence="2">
    <location>
        <begin position="88"/>
        <end position="91"/>
    </location>
    <ligand>
        <name>substrate</name>
    </ligand>
</feature>
<dbReference type="SMART" id="SM00855">
    <property type="entry name" value="PGAM"/>
    <property type="match status" value="1"/>
</dbReference>
<evidence type="ECO:0000313" key="4">
    <source>
        <dbReference type="Proteomes" id="UP000192917"/>
    </source>
</evidence>
<dbReference type="InterPro" id="IPR029033">
    <property type="entry name" value="His_PPase_superfam"/>
</dbReference>
<reference evidence="3 4" key="1">
    <citation type="submission" date="2017-04" db="EMBL/GenBank/DDBJ databases">
        <authorList>
            <person name="Afonso C.L."/>
            <person name="Miller P.J."/>
            <person name="Scott M.A."/>
            <person name="Spackman E."/>
            <person name="Goraichik I."/>
            <person name="Dimitrov K.M."/>
            <person name="Suarez D.L."/>
            <person name="Swayne D.E."/>
        </authorList>
    </citation>
    <scope>NUCLEOTIDE SEQUENCE [LARGE SCALE GENOMIC DNA]</scope>
    <source>
        <strain evidence="3 4">USBA 355</strain>
    </source>
</reference>
<evidence type="ECO:0000256" key="1">
    <source>
        <dbReference type="PIRSR" id="PIRSR613078-1"/>
    </source>
</evidence>
<organism evidence="3 4">
    <name type="scientific">Tistlia consotensis USBA 355</name>
    <dbReference type="NCBI Taxonomy" id="560819"/>
    <lineage>
        <taxon>Bacteria</taxon>
        <taxon>Pseudomonadati</taxon>
        <taxon>Pseudomonadota</taxon>
        <taxon>Alphaproteobacteria</taxon>
        <taxon>Rhodospirillales</taxon>
        <taxon>Rhodovibrionaceae</taxon>
        <taxon>Tistlia</taxon>
    </lineage>
</organism>
<feature type="active site" description="Proton donor/acceptor" evidence="1">
    <location>
        <position position="88"/>
    </location>
</feature>
<dbReference type="GO" id="GO:0016791">
    <property type="term" value="F:phosphatase activity"/>
    <property type="evidence" value="ECO:0007669"/>
    <property type="project" value="TreeGrafter"/>
</dbReference>
<proteinExistence type="predicted"/>
<dbReference type="InterPro" id="IPR050275">
    <property type="entry name" value="PGM_Phosphatase"/>
</dbReference>
<dbReference type="AlphaFoldDB" id="A0A1Y6CTS2"/>
<name>A0A1Y6CTS2_9PROT</name>
<dbReference type="STRING" id="560819.SAMN05428998_13910"/>
<feature type="binding site" evidence="2">
    <location>
        <position position="62"/>
    </location>
    <ligand>
        <name>substrate</name>
    </ligand>
</feature>
<dbReference type="Gene3D" id="3.40.50.1240">
    <property type="entry name" value="Phosphoglycerate mutase-like"/>
    <property type="match status" value="1"/>
</dbReference>
<evidence type="ECO:0000313" key="3">
    <source>
        <dbReference type="EMBL" id="SMF78863.1"/>
    </source>
</evidence>
<accession>A0A1Y6CTS2</accession>
<protein>
    <submittedName>
        <fullName evidence="3">Probable phosphoglycerate mutase</fullName>
    </submittedName>
</protein>
<feature type="active site" description="Tele-phosphohistidine intermediate" evidence="1">
    <location>
        <position position="9"/>
    </location>
</feature>
<dbReference type="Pfam" id="PF00300">
    <property type="entry name" value="His_Phos_1"/>
    <property type="match status" value="1"/>
</dbReference>
<dbReference type="PANTHER" id="PTHR48100:SF1">
    <property type="entry name" value="HISTIDINE PHOSPHATASE FAMILY PROTEIN-RELATED"/>
    <property type="match status" value="1"/>
</dbReference>
<dbReference type="EMBL" id="FWZX01000039">
    <property type="protein sequence ID" value="SMF78863.1"/>
    <property type="molecule type" value="Genomic_DNA"/>
</dbReference>
<evidence type="ECO:0000256" key="2">
    <source>
        <dbReference type="PIRSR" id="PIRSR613078-2"/>
    </source>
</evidence>
<dbReference type="PANTHER" id="PTHR48100">
    <property type="entry name" value="BROAD-SPECIFICITY PHOSPHATASE YOR283W-RELATED"/>
    <property type="match status" value="1"/>
</dbReference>
<dbReference type="InterPro" id="IPR013078">
    <property type="entry name" value="His_Pase_superF_clade-1"/>
</dbReference>
<dbReference type="SUPFAM" id="SSF53254">
    <property type="entry name" value="Phosphoglycerate mutase-like"/>
    <property type="match status" value="1"/>
</dbReference>
<dbReference type="RefSeq" id="WP_085126236.1">
    <property type="nucleotide sequence ID" value="NZ_FWZX01000039.1"/>
</dbReference>
<dbReference type="Proteomes" id="UP000192917">
    <property type="component" value="Unassembled WGS sequence"/>
</dbReference>
<dbReference type="GO" id="GO:0005737">
    <property type="term" value="C:cytoplasm"/>
    <property type="evidence" value="ECO:0007669"/>
    <property type="project" value="TreeGrafter"/>
</dbReference>
<gene>
    <name evidence="3" type="ORF">SAMN05428998_13910</name>
</gene>
<dbReference type="CDD" id="cd07067">
    <property type="entry name" value="HP_PGM_like"/>
    <property type="match status" value="1"/>
</dbReference>
<sequence length="216" mass="23012">MARLLLARHGNTFAPGDTPVMVGAASDLPLVEKGEAQARALGDALRTAGIDPHRVYAGPLKRTADFARIALAEARLDRPVLIDERLREIDYGPWEGKSDAALAAEGHGAALAAWRDRSVWPGEAGWRPDEASLEARVLAFAREAVAGLPDEDAVLVVSSNGVLRYFLKLVPGAFEQAAGAGTAKLGTGKLSILTHHEEDGWNVVLWNREPEALVGA</sequence>
<keyword evidence="4" id="KW-1185">Reference proteome</keyword>